<dbReference type="InterPro" id="IPR032499">
    <property type="entry name" value="Phage_CI_C"/>
</dbReference>
<dbReference type="EMBL" id="NJAJ01000029">
    <property type="protein sequence ID" value="PHM64464.1"/>
    <property type="molecule type" value="Genomic_DNA"/>
</dbReference>
<keyword evidence="4" id="KW-1185">Reference proteome</keyword>
<dbReference type="Proteomes" id="UP000222366">
    <property type="component" value="Unassembled WGS sequence"/>
</dbReference>
<feature type="domain" description="Bacteriophage CI repressor C-terminal" evidence="2">
    <location>
        <begin position="91"/>
        <end position="184"/>
    </location>
</feature>
<feature type="domain" description="Bacteriophage CI repressor N-terminal" evidence="1">
    <location>
        <begin position="12"/>
        <end position="75"/>
    </location>
</feature>
<dbReference type="InterPro" id="IPR010744">
    <property type="entry name" value="Phage_CI_N"/>
</dbReference>
<dbReference type="InterPro" id="IPR010982">
    <property type="entry name" value="Lambda_DNA-bd_dom_sf"/>
</dbReference>
<name>A0A2D0KLZ4_9GAMM</name>
<organism evidence="3 4">
    <name type="scientific">Xenorhabdus stockiae</name>
    <dbReference type="NCBI Taxonomy" id="351614"/>
    <lineage>
        <taxon>Bacteria</taxon>
        <taxon>Pseudomonadati</taxon>
        <taxon>Pseudomonadota</taxon>
        <taxon>Gammaproteobacteria</taxon>
        <taxon>Enterobacterales</taxon>
        <taxon>Morganellaceae</taxon>
        <taxon>Xenorhabdus</taxon>
    </lineage>
</organism>
<sequence length="192" mass="21300">MFDETNFNNEELLNRICQIYGFSQKIQLAKHFNIAASSIQNRYKRGNMSYDLAVHCALETGASINWLMTGEGSAYEDKSSSTDTKPFELLSLIDGKLTKNANLNISGDLFNKQLSRGVCIRTDGKTHFIEQDATLSDGLWLVDIEGAMSIRELTILPGKKLHVSGGNVPFECSIDDIKTLGRVVGIYSEVNQ</sequence>
<dbReference type="RefSeq" id="WP_099125520.1">
    <property type="nucleotide sequence ID" value="NZ_CAWNRH010000103.1"/>
</dbReference>
<dbReference type="GO" id="GO:0003677">
    <property type="term" value="F:DNA binding"/>
    <property type="evidence" value="ECO:0007669"/>
    <property type="project" value="InterPro"/>
</dbReference>
<dbReference type="GO" id="GO:0045892">
    <property type="term" value="P:negative regulation of DNA-templated transcription"/>
    <property type="evidence" value="ECO:0007669"/>
    <property type="project" value="InterPro"/>
</dbReference>
<dbReference type="GO" id="GO:0051259">
    <property type="term" value="P:protein complex oligomerization"/>
    <property type="evidence" value="ECO:0007669"/>
    <property type="project" value="InterPro"/>
</dbReference>
<reference evidence="3 4" key="1">
    <citation type="journal article" date="2017" name="Nat. Microbiol.">
        <title>Natural product diversity associated with the nematode symbionts Photorhabdus and Xenorhabdus.</title>
        <authorList>
            <person name="Tobias N.J."/>
            <person name="Wolff H."/>
            <person name="Djahanschiri B."/>
            <person name="Grundmann F."/>
            <person name="Kronenwerth M."/>
            <person name="Shi Y.M."/>
            <person name="Simonyi S."/>
            <person name="Grun P."/>
            <person name="Shapiro-Ilan D."/>
            <person name="Pidot S.J."/>
            <person name="Stinear T.P."/>
            <person name="Ebersberger I."/>
            <person name="Bode H.B."/>
        </authorList>
    </citation>
    <scope>NUCLEOTIDE SEQUENCE [LARGE SCALE GENOMIC DNA]</scope>
    <source>
        <strain evidence="3 4">DSM 17904</strain>
    </source>
</reference>
<dbReference type="Gene3D" id="1.10.260.40">
    <property type="entry name" value="lambda repressor-like DNA-binding domains"/>
    <property type="match status" value="1"/>
</dbReference>
<dbReference type="AlphaFoldDB" id="A0A2D0KLZ4"/>
<dbReference type="Pfam" id="PF16452">
    <property type="entry name" value="Phage_CI_C"/>
    <property type="match status" value="1"/>
</dbReference>
<dbReference type="Pfam" id="PF07022">
    <property type="entry name" value="Phage_CI_repr"/>
    <property type="match status" value="1"/>
</dbReference>
<dbReference type="Gene3D" id="2.10.109.10">
    <property type="entry name" value="Umud Fragment, subunit A"/>
    <property type="match status" value="1"/>
</dbReference>
<evidence type="ECO:0000313" key="4">
    <source>
        <dbReference type="Proteomes" id="UP000222366"/>
    </source>
</evidence>
<evidence type="ECO:0000259" key="2">
    <source>
        <dbReference type="Pfam" id="PF16452"/>
    </source>
</evidence>
<protein>
    <submittedName>
        <fullName evidence="3">Repressor</fullName>
    </submittedName>
</protein>
<gene>
    <name evidence="3" type="ORF">Xsto_02999</name>
</gene>
<comment type="caution">
    <text evidence="3">The sequence shown here is derived from an EMBL/GenBank/DDBJ whole genome shotgun (WGS) entry which is preliminary data.</text>
</comment>
<evidence type="ECO:0000313" key="3">
    <source>
        <dbReference type="EMBL" id="PHM64464.1"/>
    </source>
</evidence>
<proteinExistence type="predicted"/>
<accession>A0A2D0KLZ4</accession>
<evidence type="ECO:0000259" key="1">
    <source>
        <dbReference type="Pfam" id="PF07022"/>
    </source>
</evidence>